<name>A0A9C9NHH2_9HYPH</name>
<evidence type="ECO:0000313" key="1">
    <source>
        <dbReference type="EMBL" id="HEU01647.1"/>
    </source>
</evidence>
<gene>
    <name evidence="1" type="ORF">ENH89_15205</name>
</gene>
<sequence length="105" mass="11298">MSSRRLGIGATTNDALSDQDIRNVEVPSIVNLWASSVTNGDQVGLRLDKTIIMDDGECNTIAGDILDTGMDQLVFNSVVGRGTLRVPIPVLTTELQFLISVEPII</sequence>
<dbReference type="Proteomes" id="UP000885680">
    <property type="component" value="Unassembled WGS sequence"/>
</dbReference>
<dbReference type="EMBL" id="DRGN01000213">
    <property type="protein sequence ID" value="HEU01647.1"/>
    <property type="molecule type" value="Genomic_DNA"/>
</dbReference>
<dbReference type="AlphaFoldDB" id="A0A9C9NHH2"/>
<accession>A0A9C9NHH2</accession>
<protein>
    <submittedName>
        <fullName evidence="1">Uncharacterized protein</fullName>
    </submittedName>
</protein>
<organism evidence="1 2">
    <name type="scientific">Aurantimonas coralicida</name>
    <dbReference type="NCBI Taxonomy" id="182270"/>
    <lineage>
        <taxon>Bacteria</taxon>
        <taxon>Pseudomonadati</taxon>
        <taxon>Pseudomonadota</taxon>
        <taxon>Alphaproteobacteria</taxon>
        <taxon>Hyphomicrobiales</taxon>
        <taxon>Aurantimonadaceae</taxon>
        <taxon>Aurantimonas</taxon>
    </lineage>
</organism>
<evidence type="ECO:0000313" key="2">
    <source>
        <dbReference type="Proteomes" id="UP000885680"/>
    </source>
</evidence>
<reference evidence="1" key="1">
    <citation type="journal article" date="2020" name="mSystems">
        <title>Genome- and Community-Level Interaction Insights into Carbon Utilization and Element Cycling Functions of Hydrothermarchaeota in Hydrothermal Sediment.</title>
        <authorList>
            <person name="Zhou Z."/>
            <person name="Liu Y."/>
            <person name="Xu W."/>
            <person name="Pan J."/>
            <person name="Luo Z.H."/>
            <person name="Li M."/>
        </authorList>
    </citation>
    <scope>NUCLEOTIDE SEQUENCE</scope>
    <source>
        <strain evidence="1">HyVt-347</strain>
    </source>
</reference>
<comment type="caution">
    <text evidence="1">The sequence shown here is derived from an EMBL/GenBank/DDBJ whole genome shotgun (WGS) entry which is preliminary data.</text>
</comment>
<proteinExistence type="predicted"/>